<dbReference type="AlphaFoldDB" id="L2GXN0"/>
<proteinExistence type="predicted"/>
<gene>
    <name evidence="2" type="ORF">VCUG_00025</name>
</gene>
<keyword evidence="1" id="KW-0812">Transmembrane</keyword>
<dbReference type="SUPFAM" id="SSF103481">
    <property type="entry name" value="Multidrug resistance efflux transporter EmrE"/>
    <property type="match status" value="1"/>
</dbReference>
<feature type="transmembrane region" description="Helical" evidence="1">
    <location>
        <begin position="90"/>
        <end position="108"/>
    </location>
</feature>
<accession>L2GXN0</accession>
<keyword evidence="1" id="KW-0472">Membrane</keyword>
<dbReference type="EMBL" id="GL877404">
    <property type="protein sequence ID" value="ELA48416.1"/>
    <property type="molecule type" value="Genomic_DNA"/>
</dbReference>
<dbReference type="InterPro" id="IPR037185">
    <property type="entry name" value="EmrE-like"/>
</dbReference>
<feature type="transmembrane region" description="Helical" evidence="1">
    <location>
        <begin position="117"/>
        <end position="134"/>
    </location>
</feature>
<dbReference type="STRING" id="948595.L2GXN0"/>
<dbReference type="Proteomes" id="UP000011081">
    <property type="component" value="Unassembled WGS sequence"/>
</dbReference>
<dbReference type="OMA" id="PYILPLW"/>
<evidence type="ECO:0000256" key="1">
    <source>
        <dbReference type="SAM" id="Phobius"/>
    </source>
</evidence>
<dbReference type="RefSeq" id="XP_008073046.1">
    <property type="nucleotide sequence ID" value="XM_008074855.1"/>
</dbReference>
<feature type="transmembrane region" description="Helical" evidence="1">
    <location>
        <begin position="173"/>
        <end position="192"/>
    </location>
</feature>
<sequence>MLAILKTVLLILGISVYILCNTYKIHTKPDVMPYILPLWFFNLILLIISYMFAKKRKYYDFYIYLVSVMLVAQSYYSWMNIKKSKVMEASIAETSSVIFMCILSRMFMNTRITKPRVLAMIMTSFGLLMPVLFSKENTNIRFTTVAGHVFCHFIFCVINIIHELKIKAKITSIWSFFFTSNFFCLILTSLVLVYELVSKGIDFRGVLRDAKVYIVVSSESFSIIFTFALIYTFLPVERTFLRLLINITAGLFESAVLDKNLKIWDVLSLAIVSLGVLVYNIEYIRKRLKEFKKRLNDN</sequence>
<dbReference type="HOGENOM" id="CLU_934466_0_0_1"/>
<dbReference type="VEuPathDB" id="MicrosporidiaDB:VCUG_00025"/>
<organism evidence="2 3">
    <name type="scientific">Vavraia culicis (isolate floridensis)</name>
    <name type="common">Microsporidian parasite</name>
    <dbReference type="NCBI Taxonomy" id="948595"/>
    <lineage>
        <taxon>Eukaryota</taxon>
        <taxon>Fungi</taxon>
        <taxon>Fungi incertae sedis</taxon>
        <taxon>Microsporidia</taxon>
        <taxon>Pleistophoridae</taxon>
        <taxon>Vavraia</taxon>
    </lineage>
</organism>
<feature type="transmembrane region" description="Helical" evidence="1">
    <location>
        <begin position="212"/>
        <end position="233"/>
    </location>
</feature>
<dbReference type="InParanoid" id="L2GXN0"/>
<dbReference type="OrthoDB" id="2191964at2759"/>
<feature type="transmembrane region" description="Helical" evidence="1">
    <location>
        <begin position="31"/>
        <end position="52"/>
    </location>
</feature>
<dbReference type="GeneID" id="19877917"/>
<keyword evidence="3" id="KW-1185">Reference proteome</keyword>
<feature type="transmembrane region" description="Helical" evidence="1">
    <location>
        <begin position="240"/>
        <end position="257"/>
    </location>
</feature>
<name>L2GXN0_VAVCU</name>
<feature type="transmembrane region" description="Helical" evidence="1">
    <location>
        <begin position="59"/>
        <end position="78"/>
    </location>
</feature>
<feature type="transmembrane region" description="Helical" evidence="1">
    <location>
        <begin position="7"/>
        <end position="25"/>
    </location>
</feature>
<feature type="transmembrane region" description="Helical" evidence="1">
    <location>
        <begin position="263"/>
        <end position="284"/>
    </location>
</feature>
<evidence type="ECO:0000313" key="3">
    <source>
        <dbReference type="Proteomes" id="UP000011081"/>
    </source>
</evidence>
<keyword evidence="1" id="KW-1133">Transmembrane helix</keyword>
<feature type="transmembrane region" description="Helical" evidence="1">
    <location>
        <begin position="140"/>
        <end position="161"/>
    </location>
</feature>
<evidence type="ECO:0000313" key="2">
    <source>
        <dbReference type="EMBL" id="ELA48416.1"/>
    </source>
</evidence>
<protein>
    <recommendedName>
        <fullName evidence="4">Sugar phosphate transporter domain-containing protein</fullName>
    </recommendedName>
</protein>
<evidence type="ECO:0008006" key="4">
    <source>
        <dbReference type="Google" id="ProtNLM"/>
    </source>
</evidence>
<reference evidence="3" key="1">
    <citation type="submission" date="2011-03" db="EMBL/GenBank/DDBJ databases">
        <title>The genome sequence of Vavraia culicis strain floridensis.</title>
        <authorList>
            <consortium name="The Broad Institute Genome Sequencing Platform"/>
            <person name="Cuomo C."/>
            <person name="Becnel J."/>
            <person name="Sanscrainte N."/>
            <person name="Young S.K."/>
            <person name="Zeng Q."/>
            <person name="Gargeya S."/>
            <person name="Fitzgerald M."/>
            <person name="Haas B."/>
            <person name="Abouelleil A."/>
            <person name="Alvarado L."/>
            <person name="Arachchi H.M."/>
            <person name="Berlin A."/>
            <person name="Chapman S.B."/>
            <person name="Gearin G."/>
            <person name="Goldberg J."/>
            <person name="Griggs A."/>
            <person name="Gujja S."/>
            <person name="Hansen M."/>
            <person name="Heiman D."/>
            <person name="Howarth C."/>
            <person name="Larimer J."/>
            <person name="Lui A."/>
            <person name="MacDonald P.J.P."/>
            <person name="McCowen C."/>
            <person name="Montmayeur A."/>
            <person name="Murphy C."/>
            <person name="Neiman D."/>
            <person name="Pearson M."/>
            <person name="Priest M."/>
            <person name="Roberts A."/>
            <person name="Saif S."/>
            <person name="Shea T."/>
            <person name="Sisk P."/>
            <person name="Stolte C."/>
            <person name="Sykes S."/>
            <person name="Wortman J."/>
            <person name="Nusbaum C."/>
            <person name="Birren B."/>
        </authorList>
    </citation>
    <scope>NUCLEOTIDE SEQUENCE [LARGE SCALE GENOMIC DNA]</scope>
    <source>
        <strain evidence="3">floridensis</strain>
    </source>
</reference>